<evidence type="ECO:0000313" key="3">
    <source>
        <dbReference type="Proteomes" id="UP000000763"/>
    </source>
</evidence>
<accession>Q6YXU7</accession>
<protein>
    <submittedName>
        <fullName evidence="2">Uncharacterized protein</fullName>
    </submittedName>
</protein>
<evidence type="ECO:0000313" key="1">
    <source>
        <dbReference type="EMBL" id="BAD13079.1"/>
    </source>
</evidence>
<reference evidence="2" key="2">
    <citation type="submission" date="2002-08" db="EMBL/GenBank/DDBJ databases">
        <title>Oryza sativa nipponbare(GA3) genomic DNA, chromosome 2, BAC clone:OSJNBa0064G16.</title>
        <authorList>
            <person name="Sasaki T."/>
            <person name="Matsumoto T."/>
            <person name="Katayose Y."/>
        </authorList>
    </citation>
    <scope>NUCLEOTIDE SEQUENCE</scope>
</reference>
<sequence>MGSKDGFSDNKLFDDFAVGRSNPTEVCLPTRSEPSSSTTRSLEIDQTSRYAAYQKTSDHMMSNKYAIHPACIYKDIRICYELGHKDLLELAEKPYCLY</sequence>
<reference evidence="3" key="4">
    <citation type="journal article" date="2008" name="Nucleic Acids Res.">
        <title>The rice annotation project database (RAP-DB): 2008 update.</title>
        <authorList>
            <consortium name="The rice annotation project (RAP)"/>
        </authorList>
    </citation>
    <scope>GENOME REANNOTATION</scope>
    <source>
        <strain evidence="3">cv. Nipponbare</strain>
    </source>
</reference>
<dbReference type="EMBL" id="AP005649">
    <property type="protein sequence ID" value="BAD13251.1"/>
    <property type="molecule type" value="Genomic_DNA"/>
</dbReference>
<organism evidence="2 3">
    <name type="scientific">Oryza sativa subsp. japonica</name>
    <name type="common">Rice</name>
    <dbReference type="NCBI Taxonomy" id="39947"/>
    <lineage>
        <taxon>Eukaryota</taxon>
        <taxon>Viridiplantae</taxon>
        <taxon>Streptophyta</taxon>
        <taxon>Embryophyta</taxon>
        <taxon>Tracheophyta</taxon>
        <taxon>Spermatophyta</taxon>
        <taxon>Magnoliopsida</taxon>
        <taxon>Liliopsida</taxon>
        <taxon>Poales</taxon>
        <taxon>Poaceae</taxon>
        <taxon>BOP clade</taxon>
        <taxon>Oryzoideae</taxon>
        <taxon>Oryzeae</taxon>
        <taxon>Oryzinae</taxon>
        <taxon>Oryza</taxon>
        <taxon>Oryza sativa</taxon>
    </lineage>
</organism>
<dbReference type="EMBL" id="AP005288">
    <property type="protein sequence ID" value="BAD13079.1"/>
    <property type="molecule type" value="Genomic_DNA"/>
</dbReference>
<dbReference type="AlphaFoldDB" id="Q6YXU7"/>
<name>Q6YXU7_ORYSJ</name>
<proteinExistence type="predicted"/>
<reference evidence="1" key="1">
    <citation type="submission" date="2002-05" db="EMBL/GenBank/DDBJ databases">
        <title>Oryza sativa nipponbare(GA3) genomic DNA, chromosome 2, BAC clone:OJ1008_C03.</title>
        <authorList>
            <person name="Sasaki T."/>
            <person name="Matsumoto T."/>
            <person name="Katayose Y."/>
        </authorList>
    </citation>
    <scope>NUCLEOTIDE SEQUENCE</scope>
</reference>
<reference evidence="3" key="3">
    <citation type="journal article" date="2005" name="Nature">
        <title>The map-based sequence of the rice genome.</title>
        <authorList>
            <consortium name="International rice genome sequencing project (IRGSP)"/>
            <person name="Matsumoto T."/>
            <person name="Wu J."/>
            <person name="Kanamori H."/>
            <person name="Katayose Y."/>
            <person name="Fujisawa M."/>
            <person name="Namiki N."/>
            <person name="Mizuno H."/>
            <person name="Yamamoto K."/>
            <person name="Antonio B.A."/>
            <person name="Baba T."/>
            <person name="Sakata K."/>
            <person name="Nagamura Y."/>
            <person name="Aoki H."/>
            <person name="Arikawa K."/>
            <person name="Arita K."/>
            <person name="Bito T."/>
            <person name="Chiden Y."/>
            <person name="Fujitsuka N."/>
            <person name="Fukunaka R."/>
            <person name="Hamada M."/>
            <person name="Harada C."/>
            <person name="Hayashi A."/>
            <person name="Hijishita S."/>
            <person name="Honda M."/>
            <person name="Hosokawa S."/>
            <person name="Ichikawa Y."/>
            <person name="Idonuma A."/>
            <person name="Iijima M."/>
            <person name="Ikeda M."/>
            <person name="Ikeno M."/>
            <person name="Ito K."/>
            <person name="Ito S."/>
            <person name="Ito T."/>
            <person name="Ito Y."/>
            <person name="Ito Y."/>
            <person name="Iwabuchi A."/>
            <person name="Kamiya K."/>
            <person name="Karasawa W."/>
            <person name="Kurita K."/>
            <person name="Katagiri S."/>
            <person name="Kikuta A."/>
            <person name="Kobayashi H."/>
            <person name="Kobayashi N."/>
            <person name="Machita K."/>
            <person name="Maehara T."/>
            <person name="Masukawa M."/>
            <person name="Mizubayashi T."/>
            <person name="Mukai Y."/>
            <person name="Nagasaki H."/>
            <person name="Nagata Y."/>
            <person name="Naito S."/>
            <person name="Nakashima M."/>
            <person name="Nakama Y."/>
            <person name="Nakamichi Y."/>
            <person name="Nakamura M."/>
            <person name="Meguro A."/>
            <person name="Negishi M."/>
            <person name="Ohta I."/>
            <person name="Ohta T."/>
            <person name="Okamoto M."/>
            <person name="Ono N."/>
            <person name="Saji S."/>
            <person name="Sakaguchi M."/>
            <person name="Sakai K."/>
            <person name="Shibata M."/>
            <person name="Shimokawa T."/>
            <person name="Song J."/>
            <person name="Takazaki Y."/>
            <person name="Terasawa K."/>
            <person name="Tsugane M."/>
            <person name="Tsuji K."/>
            <person name="Ueda S."/>
            <person name="Waki K."/>
            <person name="Yamagata H."/>
            <person name="Yamamoto M."/>
            <person name="Yamamoto S."/>
            <person name="Yamane H."/>
            <person name="Yoshiki S."/>
            <person name="Yoshihara R."/>
            <person name="Yukawa K."/>
            <person name="Zhong H."/>
            <person name="Yano M."/>
            <person name="Yuan Q."/>
            <person name="Ouyang S."/>
            <person name="Liu J."/>
            <person name="Jones K.M."/>
            <person name="Gansberger K."/>
            <person name="Moffat K."/>
            <person name="Hill J."/>
            <person name="Bera J."/>
            <person name="Fadrosh D."/>
            <person name="Jin S."/>
            <person name="Johri S."/>
            <person name="Kim M."/>
            <person name="Overton L."/>
            <person name="Reardon M."/>
            <person name="Tsitrin T."/>
            <person name="Vuong H."/>
            <person name="Weaver B."/>
            <person name="Ciecko A."/>
            <person name="Tallon L."/>
            <person name="Jackson J."/>
            <person name="Pai G."/>
            <person name="Aken S.V."/>
            <person name="Utterback T."/>
            <person name="Reidmuller S."/>
            <person name="Feldblyum T."/>
            <person name="Hsiao J."/>
            <person name="Zismann V."/>
            <person name="Iobst S."/>
            <person name="de Vazeille A.R."/>
            <person name="Buell C.R."/>
            <person name="Ying K."/>
            <person name="Li Y."/>
            <person name="Lu T."/>
            <person name="Huang Y."/>
            <person name="Zhao Q."/>
            <person name="Feng Q."/>
            <person name="Zhang L."/>
            <person name="Zhu J."/>
            <person name="Weng Q."/>
            <person name="Mu J."/>
            <person name="Lu Y."/>
            <person name="Fan D."/>
            <person name="Liu Y."/>
            <person name="Guan J."/>
            <person name="Zhang Y."/>
            <person name="Yu S."/>
            <person name="Liu X."/>
            <person name="Zhang Y."/>
            <person name="Hong G."/>
            <person name="Han B."/>
            <person name="Choisne N."/>
            <person name="Demange N."/>
            <person name="Orjeda G."/>
            <person name="Samain S."/>
            <person name="Cattolico L."/>
            <person name="Pelletier E."/>
            <person name="Couloux A."/>
            <person name="Segurens B."/>
            <person name="Wincker P."/>
            <person name="D'Hont A."/>
            <person name="Scarpelli C."/>
            <person name="Weissenbach J."/>
            <person name="Salanoubat M."/>
            <person name="Quetier F."/>
            <person name="Yu Y."/>
            <person name="Kim H.R."/>
            <person name="Rambo T."/>
            <person name="Currie J."/>
            <person name="Collura K."/>
            <person name="Luo M."/>
            <person name="Yang T."/>
            <person name="Ammiraju J.S.S."/>
            <person name="Engler F."/>
            <person name="Soderlund C."/>
            <person name="Wing R.A."/>
            <person name="Palmer L.E."/>
            <person name="de la Bastide M."/>
            <person name="Spiegel L."/>
            <person name="Nascimento L."/>
            <person name="Zutavern T."/>
            <person name="O'Shaughnessy A."/>
            <person name="Dike S."/>
            <person name="Dedhia N."/>
            <person name="Preston R."/>
            <person name="Balija V."/>
            <person name="McCombie W.R."/>
            <person name="Chow T."/>
            <person name="Chen H."/>
            <person name="Chung M."/>
            <person name="Chen C."/>
            <person name="Shaw J."/>
            <person name="Wu H."/>
            <person name="Hsiao K."/>
            <person name="Chao Y."/>
            <person name="Chu M."/>
            <person name="Cheng C."/>
            <person name="Hour A."/>
            <person name="Lee P."/>
            <person name="Lin S."/>
            <person name="Lin Y."/>
            <person name="Liou J."/>
            <person name="Liu S."/>
            <person name="Hsing Y."/>
            <person name="Raghuvanshi S."/>
            <person name="Mohanty A."/>
            <person name="Bharti A.K."/>
            <person name="Gaur A."/>
            <person name="Gupta V."/>
            <person name="Kumar D."/>
            <person name="Ravi V."/>
            <person name="Vij S."/>
            <person name="Kapur A."/>
            <person name="Khurana P."/>
            <person name="Khurana P."/>
            <person name="Khurana J.P."/>
            <person name="Tyagi A.K."/>
            <person name="Gaikwad K."/>
            <person name="Singh A."/>
            <person name="Dalal V."/>
            <person name="Srivastava S."/>
            <person name="Dixit A."/>
            <person name="Pal A.K."/>
            <person name="Ghazi I.A."/>
            <person name="Yadav M."/>
            <person name="Pandit A."/>
            <person name="Bhargava A."/>
            <person name="Sureshbabu K."/>
            <person name="Batra K."/>
            <person name="Sharma T.R."/>
            <person name="Mohapatra T."/>
            <person name="Singh N.K."/>
            <person name="Messing J."/>
            <person name="Nelson A.B."/>
            <person name="Fuks G."/>
            <person name="Kavchok S."/>
            <person name="Keizer G."/>
            <person name="Linton E."/>
            <person name="Llaca V."/>
            <person name="Song R."/>
            <person name="Tanyolac B."/>
            <person name="Young S."/>
            <person name="Ho-Il K."/>
            <person name="Hahn J.H."/>
            <person name="Sangsakoo G."/>
            <person name="Vanavichit A."/>
            <person name="de Mattos Luiz.A.T."/>
            <person name="Zimmer P.D."/>
            <person name="Malone G."/>
            <person name="Dellagostin O."/>
            <person name="de Oliveira A.C."/>
            <person name="Bevan M."/>
            <person name="Bancroft I."/>
            <person name="Minx P."/>
            <person name="Cordum H."/>
            <person name="Wilson R."/>
            <person name="Cheng Z."/>
            <person name="Jin W."/>
            <person name="Jiang J."/>
            <person name="Leong S.A."/>
            <person name="Iwama H."/>
            <person name="Gojobori T."/>
            <person name="Itoh T."/>
            <person name="Niimura Y."/>
            <person name="Fujii Y."/>
            <person name="Habara T."/>
            <person name="Sakai H."/>
            <person name="Sato Y."/>
            <person name="Wilson G."/>
            <person name="Kumar K."/>
            <person name="McCouch S."/>
            <person name="Juretic N."/>
            <person name="Hoen D."/>
            <person name="Wright S."/>
            <person name="Bruskiewich R."/>
            <person name="Bureau T."/>
            <person name="Miyao A."/>
            <person name="Hirochika H."/>
            <person name="Nishikawa T."/>
            <person name="Kadowaki K."/>
            <person name="Sugiura M."/>
            <person name="Burr B."/>
            <person name="Sasaki T."/>
        </authorList>
    </citation>
    <scope>NUCLEOTIDE SEQUENCE [LARGE SCALE GENOMIC DNA]</scope>
    <source>
        <strain evidence="3">cv. Nipponbare</strain>
    </source>
</reference>
<dbReference type="Proteomes" id="UP000000763">
    <property type="component" value="Chromosome 2"/>
</dbReference>
<evidence type="ECO:0000313" key="2">
    <source>
        <dbReference type="EMBL" id="BAD13251.1"/>
    </source>
</evidence>
<gene>
    <name evidence="1" type="ORF">OJ1008_C03.6</name>
    <name evidence="2" type="ORF">OSJNBa0064G16.46</name>
</gene>